<gene>
    <name evidence="1" type="ORF">Tco_0878757</name>
</gene>
<accession>A0ABQ5BZ72</accession>
<reference evidence="1" key="1">
    <citation type="journal article" date="2022" name="Int. J. Mol. Sci.">
        <title>Draft Genome of Tanacetum Coccineum: Genomic Comparison of Closely Related Tanacetum-Family Plants.</title>
        <authorList>
            <person name="Yamashiro T."/>
            <person name="Shiraishi A."/>
            <person name="Nakayama K."/>
            <person name="Satake H."/>
        </authorList>
    </citation>
    <scope>NUCLEOTIDE SEQUENCE</scope>
</reference>
<evidence type="ECO:0000313" key="1">
    <source>
        <dbReference type="EMBL" id="GJT20051.1"/>
    </source>
</evidence>
<sequence>MALTLSSPFLQETKATFCGLEDDAVEPFISLSKTLKYTLARESLTRLRSSLELVIAFVKPFCVGYRESFKLVASRYLLHILQILSFPPNLDLRHSTSPLHQYLMELSKMIFWDHSHLYYNSPRLDSGGGGGGISSCDDDADMFGLGV</sequence>
<protein>
    <submittedName>
        <fullName evidence="1">Uncharacterized protein</fullName>
    </submittedName>
</protein>
<dbReference type="EMBL" id="BQNB010013769">
    <property type="protein sequence ID" value="GJT20051.1"/>
    <property type="molecule type" value="Genomic_DNA"/>
</dbReference>
<comment type="caution">
    <text evidence="1">The sequence shown here is derived from an EMBL/GenBank/DDBJ whole genome shotgun (WGS) entry which is preliminary data.</text>
</comment>
<keyword evidence="2" id="KW-1185">Reference proteome</keyword>
<evidence type="ECO:0000313" key="2">
    <source>
        <dbReference type="Proteomes" id="UP001151760"/>
    </source>
</evidence>
<organism evidence="1 2">
    <name type="scientific">Tanacetum coccineum</name>
    <dbReference type="NCBI Taxonomy" id="301880"/>
    <lineage>
        <taxon>Eukaryota</taxon>
        <taxon>Viridiplantae</taxon>
        <taxon>Streptophyta</taxon>
        <taxon>Embryophyta</taxon>
        <taxon>Tracheophyta</taxon>
        <taxon>Spermatophyta</taxon>
        <taxon>Magnoliopsida</taxon>
        <taxon>eudicotyledons</taxon>
        <taxon>Gunneridae</taxon>
        <taxon>Pentapetalae</taxon>
        <taxon>asterids</taxon>
        <taxon>campanulids</taxon>
        <taxon>Asterales</taxon>
        <taxon>Asteraceae</taxon>
        <taxon>Asteroideae</taxon>
        <taxon>Anthemideae</taxon>
        <taxon>Anthemidinae</taxon>
        <taxon>Tanacetum</taxon>
    </lineage>
</organism>
<name>A0ABQ5BZ72_9ASTR</name>
<proteinExistence type="predicted"/>
<reference evidence="1" key="2">
    <citation type="submission" date="2022-01" db="EMBL/GenBank/DDBJ databases">
        <authorList>
            <person name="Yamashiro T."/>
            <person name="Shiraishi A."/>
            <person name="Satake H."/>
            <person name="Nakayama K."/>
        </authorList>
    </citation>
    <scope>NUCLEOTIDE SEQUENCE</scope>
</reference>
<dbReference type="Proteomes" id="UP001151760">
    <property type="component" value="Unassembled WGS sequence"/>
</dbReference>